<sequence>MPRLDRRRRGWRPSLRRAGDALGARPQHAQGTRGSSLLNEDEGPLGRRQRVLTARIPPAERATTTATPATAGGITFLNIEDETGMVNVICTLGLWQGYHRVARASPALLIRGVVEKADGVVSLLADRLEALPMRITAKSRDFR</sequence>
<protein>
    <recommendedName>
        <fullName evidence="4">OB domain-containing protein</fullName>
    </recommendedName>
</protein>
<evidence type="ECO:0000313" key="3">
    <source>
        <dbReference type="Proteomes" id="UP000035425"/>
    </source>
</evidence>
<reference evidence="2 3" key="1">
    <citation type="submission" date="2014-12" db="EMBL/GenBank/DDBJ databases">
        <title>Frankia sp. BMG5.1 draft genome.</title>
        <authorList>
            <person name="Gtari M."/>
            <person name="Ghodhbane-Gtari F."/>
            <person name="Nouioui I."/>
            <person name="Ktari A."/>
            <person name="Hezbri K."/>
            <person name="Mimouni W."/>
            <person name="Sbissi I."/>
            <person name="Ayari A."/>
            <person name="Yamanaka T."/>
            <person name="Normand P."/>
            <person name="Tisa L.S."/>
            <person name="Boudabous A."/>
        </authorList>
    </citation>
    <scope>NUCLEOTIDE SEQUENCE [LARGE SCALE GENOMIC DNA]</scope>
    <source>
        <strain evidence="2 3">BMG5.1</strain>
    </source>
</reference>
<dbReference type="CDD" id="cd04485">
    <property type="entry name" value="DnaE_OBF"/>
    <property type="match status" value="1"/>
</dbReference>
<feature type="region of interest" description="Disordered" evidence="1">
    <location>
        <begin position="1"/>
        <end position="67"/>
    </location>
</feature>
<organism evidence="2 3">
    <name type="scientific">Protofrankia coriariae</name>
    <dbReference type="NCBI Taxonomy" id="1562887"/>
    <lineage>
        <taxon>Bacteria</taxon>
        <taxon>Bacillati</taxon>
        <taxon>Actinomycetota</taxon>
        <taxon>Actinomycetes</taxon>
        <taxon>Frankiales</taxon>
        <taxon>Frankiaceae</taxon>
        <taxon>Protofrankia</taxon>
    </lineage>
</organism>
<feature type="compositionally biased region" description="Polar residues" evidence="1">
    <location>
        <begin position="29"/>
        <end position="38"/>
    </location>
</feature>
<feature type="compositionally biased region" description="Basic residues" evidence="1">
    <location>
        <begin position="1"/>
        <end position="15"/>
    </location>
</feature>
<keyword evidence="3" id="KW-1185">Reference proteome</keyword>
<evidence type="ECO:0000313" key="2">
    <source>
        <dbReference type="EMBL" id="KLL10611.1"/>
    </source>
</evidence>
<dbReference type="EMBL" id="JWIO01000028">
    <property type="protein sequence ID" value="KLL10611.1"/>
    <property type="molecule type" value="Genomic_DNA"/>
</dbReference>
<accession>A0ABR5F1L7</accession>
<feature type="compositionally biased region" description="Low complexity" evidence="1">
    <location>
        <begin position="53"/>
        <end position="67"/>
    </location>
</feature>
<gene>
    <name evidence="2" type="ORF">FrCorBMG51_16495</name>
</gene>
<proteinExistence type="predicted"/>
<dbReference type="Proteomes" id="UP000035425">
    <property type="component" value="Unassembled WGS sequence"/>
</dbReference>
<comment type="caution">
    <text evidence="2">The sequence shown here is derived from an EMBL/GenBank/DDBJ whole genome shotgun (WGS) entry which is preliminary data.</text>
</comment>
<name>A0ABR5F1L7_9ACTN</name>
<evidence type="ECO:0008006" key="4">
    <source>
        <dbReference type="Google" id="ProtNLM"/>
    </source>
</evidence>
<evidence type="ECO:0000256" key="1">
    <source>
        <dbReference type="SAM" id="MobiDB-lite"/>
    </source>
</evidence>